<evidence type="ECO:0000313" key="1">
    <source>
        <dbReference type="EMBL" id="QPR74049.1"/>
    </source>
</evidence>
<name>A0AB37GS52_BACLI</name>
<dbReference type="RefSeq" id="WP_025808190.1">
    <property type="nucleotide sequence ID" value="NZ_CP026673.1"/>
</dbReference>
<dbReference type="Proteomes" id="UP000595038">
    <property type="component" value="Chromosome"/>
</dbReference>
<gene>
    <name evidence="1" type="ORF">I6G80_07220</name>
</gene>
<reference evidence="1 2" key="1">
    <citation type="submission" date="2020-12" db="EMBL/GenBank/DDBJ databases">
        <title>FDA dAtabase for Regulatory Grade micrObial Sequences (FDA-ARGOS): Supporting development and validation of Infectious Disease Dx tests.</title>
        <authorList>
            <person name="Nelson B."/>
            <person name="Plummer A."/>
            <person name="Tallon L."/>
            <person name="Sadzewicz L."/>
            <person name="Zhao X."/>
            <person name="Boylan J."/>
            <person name="Ott S."/>
            <person name="Bowen H."/>
            <person name="Vavikolanu K."/>
            <person name="Mehta A."/>
            <person name="Aluvathingal J."/>
            <person name="Nadendla S."/>
            <person name="Myers T."/>
            <person name="Yan Y."/>
            <person name="Sichtig H."/>
        </authorList>
    </citation>
    <scope>NUCLEOTIDE SEQUENCE [LARGE SCALE GENOMIC DNA]</scope>
    <source>
        <strain evidence="1 2">FDAARGOS_923</strain>
    </source>
</reference>
<organism evidence="1 2">
    <name type="scientific">Bacillus licheniformis</name>
    <dbReference type="NCBI Taxonomy" id="1402"/>
    <lineage>
        <taxon>Bacteria</taxon>
        <taxon>Bacillati</taxon>
        <taxon>Bacillota</taxon>
        <taxon>Bacilli</taxon>
        <taxon>Bacillales</taxon>
        <taxon>Bacillaceae</taxon>
        <taxon>Bacillus</taxon>
    </lineage>
</organism>
<proteinExistence type="predicted"/>
<evidence type="ECO:0000313" key="2">
    <source>
        <dbReference type="Proteomes" id="UP000595038"/>
    </source>
</evidence>
<evidence type="ECO:0008006" key="3">
    <source>
        <dbReference type="Google" id="ProtNLM"/>
    </source>
</evidence>
<dbReference type="AlphaFoldDB" id="A0AB37GS52"/>
<protein>
    <recommendedName>
        <fullName evidence="3">Phage related protein</fullName>
    </recommendedName>
</protein>
<accession>A0AB37GS52</accession>
<dbReference type="EMBL" id="CP065647">
    <property type="protein sequence ID" value="QPR74049.1"/>
    <property type="molecule type" value="Genomic_DNA"/>
</dbReference>
<sequence length="104" mass="12093">MKWIYKYDEKFNYMPGEEIQVEDDAELPEFYCEVKPPDGLYLAKFNPQKSNWYESATPEYIESLQPPEPEPDPTELLKKQNALLSYKLAQIQAEIEKLKGGADS</sequence>